<dbReference type="HAMAP" id="MF_00033">
    <property type="entry name" value="MurG"/>
    <property type="match status" value="1"/>
</dbReference>
<evidence type="ECO:0000256" key="1">
    <source>
        <dbReference type="ARBA" id="ARBA00022475"/>
    </source>
</evidence>
<dbReference type="CDD" id="cd03785">
    <property type="entry name" value="GT28_MurG"/>
    <property type="match status" value="1"/>
</dbReference>
<dbReference type="GO" id="GO:0071555">
    <property type="term" value="P:cell wall organization"/>
    <property type="evidence" value="ECO:0007669"/>
    <property type="project" value="UniProtKB-KW"/>
</dbReference>
<keyword evidence="9" id="KW-0961">Cell wall biogenesis/degradation</keyword>
<keyword evidence="2" id="KW-0132">Cell division</keyword>
<gene>
    <name evidence="12" type="ORF">UFOPK2827_00069</name>
</gene>
<evidence type="ECO:0000259" key="10">
    <source>
        <dbReference type="Pfam" id="PF03033"/>
    </source>
</evidence>
<dbReference type="GO" id="GO:0051301">
    <property type="term" value="P:cell division"/>
    <property type="evidence" value="ECO:0007669"/>
    <property type="project" value="UniProtKB-KW"/>
</dbReference>
<dbReference type="InterPro" id="IPR004276">
    <property type="entry name" value="GlycoTrans_28_N"/>
</dbReference>
<feature type="domain" description="Glycosyl transferase family 28 C-terminal" evidence="11">
    <location>
        <begin position="196"/>
        <end position="331"/>
    </location>
</feature>
<keyword evidence="3" id="KW-0328">Glycosyltransferase</keyword>
<dbReference type="EMBL" id="CAEZZE010000004">
    <property type="protein sequence ID" value="CAB4742245.1"/>
    <property type="molecule type" value="Genomic_DNA"/>
</dbReference>
<accession>A0A6J6T5G1</accession>
<dbReference type="GO" id="GO:0005975">
    <property type="term" value="P:carbohydrate metabolic process"/>
    <property type="evidence" value="ECO:0007669"/>
    <property type="project" value="InterPro"/>
</dbReference>
<dbReference type="PANTHER" id="PTHR21015">
    <property type="entry name" value="UDP-N-ACETYLGLUCOSAMINE--N-ACETYLMURAMYL-(PENTAPEPTIDE) PYROPHOSPHORYL-UNDECAPRENOL N-ACETYLGLUCOSAMINE TRANSFERASE 1"/>
    <property type="match status" value="1"/>
</dbReference>
<dbReference type="InterPro" id="IPR006009">
    <property type="entry name" value="GlcNAc_MurG"/>
</dbReference>
<dbReference type="SUPFAM" id="SSF53756">
    <property type="entry name" value="UDP-Glycosyltransferase/glycogen phosphorylase"/>
    <property type="match status" value="1"/>
</dbReference>
<dbReference type="GO" id="GO:0009252">
    <property type="term" value="P:peptidoglycan biosynthetic process"/>
    <property type="evidence" value="ECO:0007669"/>
    <property type="project" value="UniProtKB-KW"/>
</dbReference>
<dbReference type="Pfam" id="PF03033">
    <property type="entry name" value="Glyco_transf_28"/>
    <property type="match status" value="1"/>
</dbReference>
<dbReference type="Pfam" id="PF04101">
    <property type="entry name" value="Glyco_tran_28_C"/>
    <property type="match status" value="1"/>
</dbReference>
<keyword evidence="4" id="KW-0808">Transferase</keyword>
<evidence type="ECO:0000256" key="5">
    <source>
        <dbReference type="ARBA" id="ARBA00022960"/>
    </source>
</evidence>
<proteinExistence type="inferred from homology"/>
<evidence type="ECO:0000256" key="6">
    <source>
        <dbReference type="ARBA" id="ARBA00022984"/>
    </source>
</evidence>
<evidence type="ECO:0000256" key="8">
    <source>
        <dbReference type="ARBA" id="ARBA00023306"/>
    </source>
</evidence>
<protein>
    <submittedName>
        <fullName evidence="12">Unannotated protein</fullName>
    </submittedName>
</protein>
<dbReference type="GO" id="GO:0008360">
    <property type="term" value="P:regulation of cell shape"/>
    <property type="evidence" value="ECO:0007669"/>
    <property type="project" value="UniProtKB-KW"/>
</dbReference>
<dbReference type="InterPro" id="IPR007235">
    <property type="entry name" value="Glyco_trans_28_C"/>
</dbReference>
<evidence type="ECO:0000256" key="3">
    <source>
        <dbReference type="ARBA" id="ARBA00022676"/>
    </source>
</evidence>
<evidence type="ECO:0000256" key="9">
    <source>
        <dbReference type="ARBA" id="ARBA00023316"/>
    </source>
</evidence>
<keyword evidence="5" id="KW-0133">Cell shape</keyword>
<dbReference type="GO" id="GO:0050511">
    <property type="term" value="F:undecaprenyldiphospho-muramoylpentapeptide beta-N-acetylglucosaminyltransferase activity"/>
    <property type="evidence" value="ECO:0007669"/>
    <property type="project" value="InterPro"/>
</dbReference>
<dbReference type="AlphaFoldDB" id="A0A6J6T5G1"/>
<keyword evidence="6" id="KW-0573">Peptidoglycan synthesis</keyword>
<evidence type="ECO:0000259" key="11">
    <source>
        <dbReference type="Pfam" id="PF04101"/>
    </source>
</evidence>
<evidence type="ECO:0000256" key="2">
    <source>
        <dbReference type="ARBA" id="ARBA00022618"/>
    </source>
</evidence>
<name>A0A6J6T5G1_9ZZZZ</name>
<dbReference type="PANTHER" id="PTHR21015:SF22">
    <property type="entry name" value="GLYCOSYLTRANSFERASE"/>
    <property type="match status" value="1"/>
</dbReference>
<organism evidence="12">
    <name type="scientific">freshwater metagenome</name>
    <dbReference type="NCBI Taxonomy" id="449393"/>
    <lineage>
        <taxon>unclassified sequences</taxon>
        <taxon>metagenomes</taxon>
        <taxon>ecological metagenomes</taxon>
    </lineage>
</organism>
<sequence length="360" mass="37730">MKRIIVAGGGTAGHIEPALAVARRWQLAHSDSQITFLGTKTGLETTLIPAAGFALTLIPKVSVPRRISPQLLLLPFSLLRAISQSMKAIKGADLVIGFGGYVSAPAYLAAALTRTPFVIHEANARPGLANRLGALFTRYTAVAHPVMGGSLKKSLLTGLPLKENIASAHESAQKDWRSARLAAKRALDFDEQAPLVFIFGGSQGSVAINEVIARSQQALASQGVNILHGVGARSALPESKSGYKAVNYISDMATAYLAADLIIARSGAVTCAEVNTLGRYALFIPLPIGNGEQNLNAASLISQGRAEILPQAQFTAEWIAANLSRLLARSSAAPISGSTIDIEATTKIVALMDYALSGGK</sequence>
<reference evidence="12" key="1">
    <citation type="submission" date="2020-05" db="EMBL/GenBank/DDBJ databases">
        <authorList>
            <person name="Chiriac C."/>
            <person name="Salcher M."/>
            <person name="Ghai R."/>
            <person name="Kavagutti S V."/>
        </authorList>
    </citation>
    <scope>NUCLEOTIDE SEQUENCE</scope>
</reference>
<keyword evidence="1" id="KW-1003">Cell membrane</keyword>
<evidence type="ECO:0000313" key="12">
    <source>
        <dbReference type="EMBL" id="CAB4742245.1"/>
    </source>
</evidence>
<keyword evidence="8" id="KW-0131">Cell cycle</keyword>
<dbReference type="Gene3D" id="3.40.50.2000">
    <property type="entry name" value="Glycogen Phosphorylase B"/>
    <property type="match status" value="2"/>
</dbReference>
<keyword evidence="7" id="KW-0472">Membrane</keyword>
<evidence type="ECO:0000256" key="4">
    <source>
        <dbReference type="ARBA" id="ARBA00022679"/>
    </source>
</evidence>
<feature type="domain" description="Glycosyltransferase family 28 N-terminal" evidence="10">
    <location>
        <begin position="4"/>
        <end position="136"/>
    </location>
</feature>
<evidence type="ECO:0000256" key="7">
    <source>
        <dbReference type="ARBA" id="ARBA00023136"/>
    </source>
</evidence>